<protein>
    <recommendedName>
        <fullName evidence="4">Coiled-coil domain-containing protein 122</fullName>
    </recommendedName>
</protein>
<dbReference type="EMBL" id="REGW02000024">
    <property type="protein sequence ID" value="KAE8278369.1"/>
    <property type="molecule type" value="Genomic_DNA"/>
</dbReference>
<gene>
    <name evidence="2" type="ORF">D5F01_LYC23271</name>
</gene>
<evidence type="ECO:0000313" key="2">
    <source>
        <dbReference type="EMBL" id="KAE8278369.1"/>
    </source>
</evidence>
<sequence length="271" mass="31551">MSDYRASESVDMWRETEEFSLTKAVEDVGQHSYTQTQALKEKEKTLSMLQATLSKVEKKAETAEQELRSKVVEILILEDVVDHVEQRTKVLRDNCASLRGGITKLQMSVSEEEEDARKALAGFDAYREKMEAHRAAVLRAASLTEAHKQLEEKRTLVRMLTQKREELREDLEKADGNTVLMAKRKIDDLKEEISAMRMTTTERRERLQEEFETHSQIKKEIEIQNRRYEAIVKRLHCQLSRAQAVHRQTSEDIHHMEGQLAELRKQLESSQ</sequence>
<comment type="caution">
    <text evidence="2">The sequence shown here is derived from an EMBL/GenBank/DDBJ whole genome shotgun (WGS) entry which is preliminary data.</text>
</comment>
<dbReference type="AlphaFoldDB" id="A0A6G0HGK7"/>
<evidence type="ECO:0000256" key="1">
    <source>
        <dbReference type="SAM" id="Coils"/>
    </source>
</evidence>
<reference evidence="2 3" key="1">
    <citation type="submission" date="2019-07" db="EMBL/GenBank/DDBJ databases">
        <title>Chromosome genome assembly for large yellow croaker.</title>
        <authorList>
            <person name="Xiao S."/>
        </authorList>
    </citation>
    <scope>NUCLEOTIDE SEQUENCE [LARGE SCALE GENOMIC DNA]</scope>
    <source>
        <strain evidence="2">JMULYC20181020</strain>
        <tissue evidence="2">Muscle</tissue>
    </source>
</reference>
<feature type="coiled-coil region" evidence="1">
    <location>
        <begin position="150"/>
        <end position="266"/>
    </location>
</feature>
<accession>A0A6G0HGK7</accession>
<evidence type="ECO:0008006" key="4">
    <source>
        <dbReference type="Google" id="ProtNLM"/>
    </source>
</evidence>
<organism evidence="2 3">
    <name type="scientific">Larimichthys crocea</name>
    <name type="common">Large yellow croaker</name>
    <name type="synonym">Pseudosciaena crocea</name>
    <dbReference type="NCBI Taxonomy" id="215358"/>
    <lineage>
        <taxon>Eukaryota</taxon>
        <taxon>Metazoa</taxon>
        <taxon>Chordata</taxon>
        <taxon>Craniata</taxon>
        <taxon>Vertebrata</taxon>
        <taxon>Euteleostomi</taxon>
        <taxon>Actinopterygii</taxon>
        <taxon>Neopterygii</taxon>
        <taxon>Teleostei</taxon>
        <taxon>Neoteleostei</taxon>
        <taxon>Acanthomorphata</taxon>
        <taxon>Eupercaria</taxon>
        <taxon>Sciaenidae</taxon>
        <taxon>Larimichthys</taxon>
    </lineage>
</organism>
<name>A0A6G0HGK7_LARCR</name>
<keyword evidence="3" id="KW-1185">Reference proteome</keyword>
<proteinExistence type="predicted"/>
<evidence type="ECO:0000313" key="3">
    <source>
        <dbReference type="Proteomes" id="UP000424527"/>
    </source>
</evidence>
<dbReference type="Proteomes" id="UP000424527">
    <property type="component" value="Unassembled WGS sequence"/>
</dbReference>
<keyword evidence="1" id="KW-0175">Coiled coil</keyword>
<feature type="coiled-coil region" evidence="1">
    <location>
        <begin position="39"/>
        <end position="73"/>
    </location>
</feature>